<dbReference type="GO" id="GO:0006893">
    <property type="term" value="P:Golgi to plasma membrane transport"/>
    <property type="evidence" value="ECO:0007669"/>
    <property type="project" value="TreeGrafter"/>
</dbReference>
<comment type="caution">
    <text evidence="2">The sequence shown here is derived from an EMBL/GenBank/DDBJ whole genome shotgun (WGS) entry which is preliminary data.</text>
</comment>
<name>A0A7J7KY58_9MAGN</name>
<keyword evidence="1" id="KW-0813">Transport</keyword>
<sequence length="295" mass="32502">MNFRGARSMLLNFEGNDDILPPQIVSVPPGLIASSSDSTHASSGTRFIFLIKDTMQQLTLEVISHFGATILTKISHLFDLYMEILIKALPGPSEDENLAENKEYVYYKDEIDSQQLGHLGTVFTIADQLLSVVVSRIWSKQSELKEPEPGLDAQIYLHGIGEDLYWDSQPLASLPFQALFGKLQHLATVAGDITSVIITRAIKTFSARGINPHNALPEDEWFVNTAKTAINKLLLKTSNSEASDIDDEHITLHDKIISDSDDTGSYVPSIESSDSFASANIGEVESLNYFTDPKA</sequence>
<proteinExistence type="predicted"/>
<dbReference type="GO" id="GO:0000145">
    <property type="term" value="C:exocyst"/>
    <property type="evidence" value="ECO:0007669"/>
    <property type="project" value="InterPro"/>
</dbReference>
<dbReference type="OrthoDB" id="1710909at2759"/>
<reference evidence="2 3" key="1">
    <citation type="journal article" date="2020" name="IScience">
        <title>Genome Sequencing of the Endangered Kingdonia uniflora (Circaeasteraceae, Ranunculales) Reveals Potential Mechanisms of Evolutionary Specialization.</title>
        <authorList>
            <person name="Sun Y."/>
            <person name="Deng T."/>
            <person name="Zhang A."/>
            <person name="Moore M.J."/>
            <person name="Landis J.B."/>
            <person name="Lin N."/>
            <person name="Zhang H."/>
            <person name="Zhang X."/>
            <person name="Huang J."/>
            <person name="Zhang X."/>
            <person name="Sun H."/>
            <person name="Wang H."/>
        </authorList>
    </citation>
    <scope>NUCLEOTIDE SEQUENCE [LARGE SCALE GENOMIC DNA]</scope>
    <source>
        <strain evidence="2">TB1705</strain>
        <tissue evidence="2">Leaf</tissue>
    </source>
</reference>
<evidence type="ECO:0000313" key="3">
    <source>
        <dbReference type="Proteomes" id="UP000541444"/>
    </source>
</evidence>
<dbReference type="InterPro" id="IPR033961">
    <property type="entry name" value="Exo84"/>
</dbReference>
<evidence type="ECO:0000256" key="1">
    <source>
        <dbReference type="ARBA" id="ARBA00022448"/>
    </source>
</evidence>
<dbReference type="GO" id="GO:0008104">
    <property type="term" value="P:intracellular protein localization"/>
    <property type="evidence" value="ECO:0007669"/>
    <property type="project" value="TreeGrafter"/>
</dbReference>
<organism evidence="2 3">
    <name type="scientific">Kingdonia uniflora</name>
    <dbReference type="NCBI Taxonomy" id="39325"/>
    <lineage>
        <taxon>Eukaryota</taxon>
        <taxon>Viridiplantae</taxon>
        <taxon>Streptophyta</taxon>
        <taxon>Embryophyta</taxon>
        <taxon>Tracheophyta</taxon>
        <taxon>Spermatophyta</taxon>
        <taxon>Magnoliopsida</taxon>
        <taxon>Ranunculales</taxon>
        <taxon>Circaeasteraceae</taxon>
        <taxon>Kingdonia</taxon>
    </lineage>
</organism>
<protein>
    <submittedName>
        <fullName evidence="2">Uncharacterized protein</fullName>
    </submittedName>
</protein>
<dbReference type="PANTHER" id="PTHR21426">
    <property type="entry name" value="EXOCYST COMPLEX COMPONENT 8"/>
    <property type="match status" value="1"/>
</dbReference>
<gene>
    <name evidence="2" type="ORF">GIB67_002434</name>
</gene>
<dbReference type="PANTHER" id="PTHR21426:SF2">
    <property type="entry name" value="EXOCYST COMPLEX COMPONENT EXO84C"/>
    <property type="match status" value="1"/>
</dbReference>
<dbReference type="EMBL" id="JACGCM010002789">
    <property type="protein sequence ID" value="KAF6135315.1"/>
    <property type="molecule type" value="Genomic_DNA"/>
</dbReference>
<evidence type="ECO:0000313" key="2">
    <source>
        <dbReference type="EMBL" id="KAF6135315.1"/>
    </source>
</evidence>
<dbReference type="Proteomes" id="UP000541444">
    <property type="component" value="Unassembled WGS sequence"/>
</dbReference>
<keyword evidence="3" id="KW-1185">Reference proteome</keyword>
<dbReference type="GO" id="GO:0006887">
    <property type="term" value="P:exocytosis"/>
    <property type="evidence" value="ECO:0007669"/>
    <property type="project" value="InterPro"/>
</dbReference>
<dbReference type="AlphaFoldDB" id="A0A7J7KY58"/>
<accession>A0A7J7KY58</accession>